<organism evidence="1 2">
    <name type="scientific">Photobacterium aphoticum</name>
    <dbReference type="NCBI Taxonomy" id="754436"/>
    <lineage>
        <taxon>Bacteria</taxon>
        <taxon>Pseudomonadati</taxon>
        <taxon>Pseudomonadota</taxon>
        <taxon>Gammaproteobacteria</taxon>
        <taxon>Vibrionales</taxon>
        <taxon>Vibrionaceae</taxon>
        <taxon>Photobacterium</taxon>
    </lineage>
</organism>
<evidence type="ECO:0000313" key="1">
    <source>
        <dbReference type="EMBL" id="KLV01341.1"/>
    </source>
</evidence>
<gene>
    <name evidence="1" type="ORF">ABT58_08085</name>
</gene>
<dbReference type="InterPro" id="IPR022080">
    <property type="entry name" value="DUF3630"/>
</dbReference>
<protein>
    <submittedName>
        <fullName evidence="1">Aminopeptidase N</fullName>
    </submittedName>
</protein>
<dbReference type="OrthoDB" id="6389032at2"/>
<comment type="caution">
    <text evidence="1">The sequence shown here is derived from an EMBL/GenBank/DDBJ whole genome shotgun (WGS) entry which is preliminary data.</text>
</comment>
<evidence type="ECO:0000313" key="2">
    <source>
        <dbReference type="Proteomes" id="UP000036426"/>
    </source>
</evidence>
<dbReference type="GO" id="GO:0004177">
    <property type="term" value="F:aminopeptidase activity"/>
    <property type="evidence" value="ECO:0007669"/>
    <property type="project" value="UniProtKB-KW"/>
</dbReference>
<dbReference type="Proteomes" id="UP000036426">
    <property type="component" value="Unassembled WGS sequence"/>
</dbReference>
<dbReference type="Pfam" id="PF12305">
    <property type="entry name" value="DUF3630"/>
    <property type="match status" value="1"/>
</dbReference>
<name>A0A0J1GP07_9GAMM</name>
<dbReference type="AlphaFoldDB" id="A0A0J1GP07"/>
<sequence>MTSSGFAPSSSLESQSLYGCRRLDLAGRVLEIDAPAFDFDSFAEVATPLLHGLGMTVLSQELNADLHVWLVDFEGCQLLLKGEHYSGLLWLEGLADSEETLAYLAQQLAQVIIR</sequence>
<dbReference type="EMBL" id="LDOV01000015">
    <property type="protein sequence ID" value="KLV01341.1"/>
    <property type="molecule type" value="Genomic_DNA"/>
</dbReference>
<keyword evidence="1" id="KW-0645">Protease</keyword>
<accession>A0A0J1GP07</accession>
<keyword evidence="1" id="KW-0031">Aminopeptidase</keyword>
<proteinExistence type="predicted"/>
<dbReference type="RefSeq" id="WP_047873892.1">
    <property type="nucleotide sequence ID" value="NZ_BMYC01000021.1"/>
</dbReference>
<keyword evidence="1" id="KW-0378">Hydrolase</keyword>
<dbReference type="PATRIC" id="fig|754436.4.peg.1711"/>
<reference evidence="1 2" key="1">
    <citation type="submission" date="2015-05" db="EMBL/GenBank/DDBJ databases">
        <title>Photobacterium galathea sp. nov.</title>
        <authorList>
            <person name="Machado H."/>
            <person name="Gram L."/>
        </authorList>
    </citation>
    <scope>NUCLEOTIDE SEQUENCE [LARGE SCALE GENOMIC DNA]</scope>
    <source>
        <strain evidence="1 2">DSM 25995</strain>
    </source>
</reference>
<keyword evidence="2" id="KW-1185">Reference proteome</keyword>